<dbReference type="InParanoid" id="A0A7G1G8J1"/>
<reference evidence="2 3" key="1">
    <citation type="submission" date="2018-06" db="EMBL/GenBank/DDBJ databases">
        <title>Genome sequencing of Oceanotoga sp. sy52.</title>
        <authorList>
            <person name="Mori K."/>
        </authorList>
    </citation>
    <scope>NUCLEOTIDE SEQUENCE [LARGE SCALE GENOMIC DNA]</scope>
    <source>
        <strain evidence="3">sy52</strain>
    </source>
</reference>
<protein>
    <recommendedName>
        <fullName evidence="1">Protein kinase domain-containing protein</fullName>
    </recommendedName>
</protein>
<dbReference type="PANTHER" id="PTHR24347">
    <property type="entry name" value="SERINE/THREONINE-PROTEIN KINASE"/>
    <property type="match status" value="1"/>
</dbReference>
<sequence length="567" mass="66838">MTLKEISINLNIDIKKLLFELNKIGIFILNPNKELSNSQITLIKKYISKDKNEKKQNKELKKIVKRHKIFIDTSSILDKNFEIFCNQIEPLLLKYKKKIIIIPKVFNELYNYLENEQLKEKVKKNIKILSKLREKNLIEIRVETRNNFVDNVFFIQFSKYRLKHKLLLITQDKKLSNSIIKLNKIKSPKENNVRVMKISNNGILYDFKELNNYQSNSNKKKSNETKIKITNVPNDIIPIKNIPSIGSNVYTDFGEKIKLISKISSGGEGTVYKTNTNYVCKIYKKEKITIRKFEKLKLMIKKSLNYNGICWPHKIIFNNSGEFVGYLMPMAFGKELKRMYFIEPKKKLINWKKIDAVNLAITILEKINYLHSNNIILGDINPMNILVVNPKEVYFVDTDSYQIERFPCPVGTIEFTPPELQGKNFGNIIRTLKNEYFAIAILLFMLMLPGKHPYSQKGGEDIKKNIKNMNFPYTFMKQTNKVAPEGMWVFIWSHLTYALKEKFFNIFNKNGKYSHLKTRLNTKQWLNEMEKYKLFLENNSKIVDKMSLNMFPTRYKKLGNLIYKNNK</sequence>
<dbReference type="Gene3D" id="1.10.510.10">
    <property type="entry name" value="Transferase(Phosphotransferase) domain 1"/>
    <property type="match status" value="1"/>
</dbReference>
<dbReference type="SMART" id="SM00220">
    <property type="entry name" value="S_TKc"/>
    <property type="match status" value="1"/>
</dbReference>
<proteinExistence type="predicted"/>
<gene>
    <name evidence="2" type="ORF">OSSY52_18770</name>
</gene>
<dbReference type="Proteomes" id="UP000516361">
    <property type="component" value="Chromosome"/>
</dbReference>
<dbReference type="InterPro" id="IPR000719">
    <property type="entry name" value="Prot_kinase_dom"/>
</dbReference>
<dbReference type="PROSITE" id="PS50011">
    <property type="entry name" value="PROTEIN_KINASE_DOM"/>
    <property type="match status" value="1"/>
</dbReference>
<evidence type="ECO:0000313" key="3">
    <source>
        <dbReference type="Proteomes" id="UP000516361"/>
    </source>
</evidence>
<dbReference type="Pfam" id="PF00069">
    <property type="entry name" value="Pkinase"/>
    <property type="match status" value="1"/>
</dbReference>
<dbReference type="RefSeq" id="WP_190614477.1">
    <property type="nucleotide sequence ID" value="NZ_AP018712.1"/>
</dbReference>
<dbReference type="GO" id="GO:0004672">
    <property type="term" value="F:protein kinase activity"/>
    <property type="evidence" value="ECO:0007669"/>
    <property type="project" value="InterPro"/>
</dbReference>
<dbReference type="SUPFAM" id="SSF56112">
    <property type="entry name" value="Protein kinase-like (PK-like)"/>
    <property type="match status" value="1"/>
</dbReference>
<dbReference type="AlphaFoldDB" id="A0A7G1G8J1"/>
<evidence type="ECO:0000259" key="1">
    <source>
        <dbReference type="PROSITE" id="PS50011"/>
    </source>
</evidence>
<accession>A0A7G1G8J1</accession>
<name>A0A7G1G8J1_9BACT</name>
<dbReference type="InterPro" id="IPR011009">
    <property type="entry name" value="Kinase-like_dom_sf"/>
</dbReference>
<evidence type="ECO:0000313" key="2">
    <source>
        <dbReference type="EMBL" id="BBE31736.1"/>
    </source>
</evidence>
<dbReference type="EMBL" id="AP018712">
    <property type="protein sequence ID" value="BBE31736.1"/>
    <property type="molecule type" value="Genomic_DNA"/>
</dbReference>
<dbReference type="Gene3D" id="3.40.50.1010">
    <property type="entry name" value="5'-nuclease"/>
    <property type="match status" value="1"/>
</dbReference>
<dbReference type="GO" id="GO:0005524">
    <property type="term" value="F:ATP binding"/>
    <property type="evidence" value="ECO:0007669"/>
    <property type="project" value="InterPro"/>
</dbReference>
<dbReference type="KEGG" id="ocy:OSSY52_18770"/>
<organism evidence="2 3">
    <name type="scientific">Tepiditoga spiralis</name>
    <dbReference type="NCBI Taxonomy" id="2108365"/>
    <lineage>
        <taxon>Bacteria</taxon>
        <taxon>Thermotogati</taxon>
        <taxon>Thermotogota</taxon>
        <taxon>Thermotogae</taxon>
        <taxon>Petrotogales</taxon>
        <taxon>Petrotogaceae</taxon>
        <taxon>Tepiditoga</taxon>
    </lineage>
</organism>
<keyword evidence="3" id="KW-1185">Reference proteome</keyword>
<feature type="domain" description="Protein kinase" evidence="1">
    <location>
        <begin position="257"/>
        <end position="535"/>
    </location>
</feature>